<dbReference type="Proteomes" id="UP000315017">
    <property type="component" value="Chromosome"/>
</dbReference>
<dbReference type="EMBL" id="CP036274">
    <property type="protein sequence ID" value="QDU28792.1"/>
    <property type="molecule type" value="Genomic_DNA"/>
</dbReference>
<evidence type="ECO:0000313" key="2">
    <source>
        <dbReference type="Proteomes" id="UP000315017"/>
    </source>
</evidence>
<evidence type="ECO:0000313" key="1">
    <source>
        <dbReference type="EMBL" id="QDU28792.1"/>
    </source>
</evidence>
<reference evidence="1 2" key="1">
    <citation type="submission" date="2019-02" db="EMBL/GenBank/DDBJ databases">
        <title>Deep-cultivation of Planctomycetes and their phenomic and genomic characterization uncovers novel biology.</title>
        <authorList>
            <person name="Wiegand S."/>
            <person name="Jogler M."/>
            <person name="Boedeker C."/>
            <person name="Pinto D."/>
            <person name="Vollmers J."/>
            <person name="Rivas-Marin E."/>
            <person name="Kohn T."/>
            <person name="Peeters S.H."/>
            <person name="Heuer A."/>
            <person name="Rast P."/>
            <person name="Oberbeckmann S."/>
            <person name="Bunk B."/>
            <person name="Jeske O."/>
            <person name="Meyerdierks A."/>
            <person name="Storesund J.E."/>
            <person name="Kallscheuer N."/>
            <person name="Luecker S."/>
            <person name="Lage O.M."/>
            <person name="Pohl T."/>
            <person name="Merkel B.J."/>
            <person name="Hornburger P."/>
            <person name="Mueller R.-W."/>
            <person name="Bruemmer F."/>
            <person name="Labrenz M."/>
            <person name="Spormann A.M."/>
            <person name="Op den Camp H."/>
            <person name="Overmann J."/>
            <person name="Amann R."/>
            <person name="Jetten M.S.M."/>
            <person name="Mascher T."/>
            <person name="Medema M.H."/>
            <person name="Devos D.P."/>
            <person name="Kaster A.-K."/>
            <person name="Ovreas L."/>
            <person name="Rohde M."/>
            <person name="Galperin M.Y."/>
            <person name="Jogler C."/>
        </authorList>
    </citation>
    <scope>NUCLEOTIDE SEQUENCE [LARGE SCALE GENOMIC DNA]</scope>
    <source>
        <strain evidence="1 2">ETA_A8</strain>
    </source>
</reference>
<proteinExistence type="predicted"/>
<dbReference type="RefSeq" id="WP_145091674.1">
    <property type="nucleotide sequence ID" value="NZ_CP036274.1"/>
</dbReference>
<protein>
    <submittedName>
        <fullName evidence="1">Uncharacterized protein</fullName>
    </submittedName>
</protein>
<sequence length="90" mass="10430">MSLTAVETLNREFLEIRCRILDLAAMLDRLERSDDTVADDPRLKRIHEAIDLLTKSASRNSSSDRAEQVQLTFSRPYDSAWLQNLKVRPR</sequence>
<dbReference type="AlphaFoldDB" id="A0A517YF67"/>
<name>A0A517YF67_9BACT</name>
<keyword evidence="2" id="KW-1185">Reference proteome</keyword>
<gene>
    <name evidence="1" type="ORF">ETAA8_38970</name>
</gene>
<accession>A0A517YF67</accession>
<dbReference type="KEGG" id="aagg:ETAA8_38970"/>
<organism evidence="1 2">
    <name type="scientific">Anatilimnocola aggregata</name>
    <dbReference type="NCBI Taxonomy" id="2528021"/>
    <lineage>
        <taxon>Bacteria</taxon>
        <taxon>Pseudomonadati</taxon>
        <taxon>Planctomycetota</taxon>
        <taxon>Planctomycetia</taxon>
        <taxon>Pirellulales</taxon>
        <taxon>Pirellulaceae</taxon>
        <taxon>Anatilimnocola</taxon>
    </lineage>
</organism>
<dbReference type="OrthoDB" id="287432at2"/>